<dbReference type="RefSeq" id="WP_021460582.1">
    <property type="nucleotide sequence ID" value="NZ_JADOBG010000002.1"/>
</dbReference>
<evidence type="ECO:0000313" key="2">
    <source>
        <dbReference type="Proteomes" id="UP000809910"/>
    </source>
</evidence>
<comment type="caution">
    <text evidence="1">The sequence shown here is derived from an EMBL/GenBank/DDBJ whole genome shotgun (WGS) entry which is preliminary data.</text>
</comment>
<organism evidence="1 2">
    <name type="scientific">Legionella bononiensis</name>
    <dbReference type="NCBI Taxonomy" id="2793102"/>
    <lineage>
        <taxon>Bacteria</taxon>
        <taxon>Pseudomonadati</taxon>
        <taxon>Pseudomonadota</taxon>
        <taxon>Gammaproteobacteria</taxon>
        <taxon>Legionellales</taxon>
        <taxon>Legionellaceae</taxon>
        <taxon>Legionella</taxon>
    </lineage>
</organism>
<name>A0ABS1WEM6_9GAMM</name>
<evidence type="ECO:0000313" key="1">
    <source>
        <dbReference type="EMBL" id="MBL7527807.1"/>
    </source>
</evidence>
<reference evidence="1 2" key="1">
    <citation type="submission" date="2020-12" db="EMBL/GenBank/DDBJ databases">
        <title>WGS of Legionella: environmental sample.</title>
        <authorList>
            <person name="Cristino S."/>
            <person name="Girolamini L."/>
            <person name="Salaris S."/>
            <person name="Pascale M.R."/>
            <person name="Mazzotta M."/>
            <person name="Orsini M."/>
            <person name="Grottola A."/>
        </authorList>
    </citation>
    <scope>NUCLEOTIDE SEQUENCE [LARGE SCALE GENOMIC DNA]</scope>
    <source>
        <strain evidence="1 2">30cs62</strain>
    </source>
</reference>
<protein>
    <submittedName>
        <fullName evidence="1">Uncharacterized protein</fullName>
    </submittedName>
</protein>
<proteinExistence type="predicted"/>
<dbReference type="Proteomes" id="UP000809910">
    <property type="component" value="Unassembled WGS sequence"/>
</dbReference>
<gene>
    <name evidence="1" type="ORF">I5282_14680</name>
</gene>
<sequence>MPSEKSRYLNRGPKSPVDMHQLKKYLNSFTKEHLAEIVLLNAQYNSVLWRALSASIGMRLANGDWEEIKKAIDYAFYFPEYIRYTENGYGFIIYEMINALEFLYKDRDKQFILQVADYMFEQAEQALESFEEGWDWTCALESLKDWIRNKKSNVNEGVT</sequence>
<accession>A0ABS1WEM6</accession>
<keyword evidence="2" id="KW-1185">Reference proteome</keyword>
<dbReference type="EMBL" id="JADWVN010000027">
    <property type="protein sequence ID" value="MBL7527807.1"/>
    <property type="molecule type" value="Genomic_DNA"/>
</dbReference>